<reference evidence="3 4" key="1">
    <citation type="submission" date="2014-04" db="EMBL/GenBank/DDBJ databases">
        <authorList>
            <consortium name="DOE Joint Genome Institute"/>
            <person name="Kuo A."/>
            <person name="Zuccaro A."/>
            <person name="Kohler A."/>
            <person name="Nagy L.G."/>
            <person name="Floudas D."/>
            <person name="Copeland A."/>
            <person name="Barry K.W."/>
            <person name="Cichocki N."/>
            <person name="Veneault-Fourrey C."/>
            <person name="LaButti K."/>
            <person name="Lindquist E.A."/>
            <person name="Lipzen A."/>
            <person name="Lundell T."/>
            <person name="Morin E."/>
            <person name="Murat C."/>
            <person name="Sun H."/>
            <person name="Tunlid A."/>
            <person name="Henrissat B."/>
            <person name="Grigoriev I.V."/>
            <person name="Hibbett D.S."/>
            <person name="Martin F."/>
            <person name="Nordberg H.P."/>
            <person name="Cantor M.N."/>
            <person name="Hua S.X."/>
        </authorList>
    </citation>
    <scope>NUCLEOTIDE SEQUENCE [LARGE SCALE GENOMIC DNA]</scope>
    <source>
        <strain evidence="3 4">MAFF 305830</strain>
    </source>
</reference>
<dbReference type="InterPro" id="IPR000719">
    <property type="entry name" value="Prot_kinase_dom"/>
</dbReference>
<dbReference type="GO" id="GO:0005524">
    <property type="term" value="F:ATP binding"/>
    <property type="evidence" value="ECO:0007669"/>
    <property type="project" value="InterPro"/>
</dbReference>
<reference evidence="4" key="2">
    <citation type="submission" date="2015-01" db="EMBL/GenBank/DDBJ databases">
        <title>Evolutionary Origins and Diversification of the Mycorrhizal Mutualists.</title>
        <authorList>
            <consortium name="DOE Joint Genome Institute"/>
            <consortium name="Mycorrhizal Genomics Consortium"/>
            <person name="Kohler A."/>
            <person name="Kuo A."/>
            <person name="Nagy L.G."/>
            <person name="Floudas D."/>
            <person name="Copeland A."/>
            <person name="Barry K.W."/>
            <person name="Cichocki N."/>
            <person name="Veneault-Fourrey C."/>
            <person name="LaButti K."/>
            <person name="Lindquist E.A."/>
            <person name="Lipzen A."/>
            <person name="Lundell T."/>
            <person name="Morin E."/>
            <person name="Murat C."/>
            <person name="Riley R."/>
            <person name="Ohm R."/>
            <person name="Sun H."/>
            <person name="Tunlid A."/>
            <person name="Henrissat B."/>
            <person name="Grigoriev I.V."/>
            <person name="Hibbett D.S."/>
            <person name="Martin F."/>
        </authorList>
    </citation>
    <scope>NUCLEOTIDE SEQUENCE [LARGE SCALE GENOMIC DNA]</scope>
    <source>
        <strain evidence="4">MAFF 305830</strain>
    </source>
</reference>
<dbReference type="GO" id="GO:0004674">
    <property type="term" value="F:protein serine/threonine kinase activity"/>
    <property type="evidence" value="ECO:0007669"/>
    <property type="project" value="TreeGrafter"/>
</dbReference>
<dbReference type="Pfam" id="PF00069">
    <property type="entry name" value="Pkinase"/>
    <property type="match status" value="1"/>
</dbReference>
<evidence type="ECO:0000259" key="2">
    <source>
        <dbReference type="PROSITE" id="PS50011"/>
    </source>
</evidence>
<feature type="domain" description="Protein kinase" evidence="2">
    <location>
        <begin position="169"/>
        <end position="441"/>
    </location>
</feature>
<feature type="region of interest" description="Disordered" evidence="1">
    <location>
        <begin position="44"/>
        <end position="66"/>
    </location>
</feature>
<dbReference type="SUPFAM" id="SSF56112">
    <property type="entry name" value="Protein kinase-like (PK-like)"/>
    <property type="match status" value="1"/>
</dbReference>
<dbReference type="InterPro" id="IPR008271">
    <property type="entry name" value="Ser/Thr_kinase_AS"/>
</dbReference>
<dbReference type="HOGENOM" id="CLU_602907_0_0_1"/>
<dbReference type="AlphaFoldDB" id="A0A0C3ALZ4"/>
<dbReference type="InterPro" id="IPR011009">
    <property type="entry name" value="Kinase-like_dom_sf"/>
</dbReference>
<proteinExistence type="predicted"/>
<name>A0A0C3ALZ4_SERVB</name>
<protein>
    <recommendedName>
        <fullName evidence="2">Protein kinase domain-containing protein</fullName>
    </recommendedName>
</protein>
<evidence type="ECO:0000256" key="1">
    <source>
        <dbReference type="SAM" id="MobiDB-lite"/>
    </source>
</evidence>
<evidence type="ECO:0000313" key="3">
    <source>
        <dbReference type="EMBL" id="KIM20296.1"/>
    </source>
</evidence>
<organism evidence="3 4">
    <name type="scientific">Serendipita vermifera MAFF 305830</name>
    <dbReference type="NCBI Taxonomy" id="933852"/>
    <lineage>
        <taxon>Eukaryota</taxon>
        <taxon>Fungi</taxon>
        <taxon>Dikarya</taxon>
        <taxon>Basidiomycota</taxon>
        <taxon>Agaricomycotina</taxon>
        <taxon>Agaricomycetes</taxon>
        <taxon>Sebacinales</taxon>
        <taxon>Serendipitaceae</taxon>
        <taxon>Serendipita</taxon>
    </lineage>
</organism>
<keyword evidence="4" id="KW-1185">Reference proteome</keyword>
<dbReference type="SMART" id="SM00220">
    <property type="entry name" value="S_TKc"/>
    <property type="match status" value="1"/>
</dbReference>
<dbReference type="InterPro" id="IPR051681">
    <property type="entry name" value="Ser/Thr_Kinases-Pseudokinases"/>
</dbReference>
<dbReference type="PANTHER" id="PTHR44329">
    <property type="entry name" value="SERINE/THREONINE-PROTEIN KINASE TNNI3K-RELATED"/>
    <property type="match status" value="1"/>
</dbReference>
<dbReference type="STRING" id="933852.A0A0C3ALZ4"/>
<dbReference type="EMBL" id="KN824448">
    <property type="protein sequence ID" value="KIM20296.1"/>
    <property type="molecule type" value="Genomic_DNA"/>
</dbReference>
<dbReference type="Proteomes" id="UP000054097">
    <property type="component" value="Unassembled WGS sequence"/>
</dbReference>
<gene>
    <name evidence="3" type="ORF">M408DRAFT_143065</name>
</gene>
<dbReference type="PROSITE" id="PS50011">
    <property type="entry name" value="PROTEIN_KINASE_DOM"/>
    <property type="match status" value="1"/>
</dbReference>
<accession>A0A0C3ALZ4</accession>
<dbReference type="PROSITE" id="PS00108">
    <property type="entry name" value="PROTEIN_KINASE_ST"/>
    <property type="match status" value="1"/>
</dbReference>
<evidence type="ECO:0000313" key="4">
    <source>
        <dbReference type="Proteomes" id="UP000054097"/>
    </source>
</evidence>
<dbReference type="Gene3D" id="1.10.510.10">
    <property type="entry name" value="Transferase(Phosphotransferase) domain 1"/>
    <property type="match status" value="1"/>
</dbReference>
<sequence length="453" mass="49980">MESHKSPSVALPSWVSIKRWTRFFRSGTSMTREDQECTLVPDQVRHTSRKPRTKLFSPPHYGAPPTRPHFYSGHRSTGSRATTSTLVAGRFPSSTSTLRDPVVTLGPIPASPSSDSSDATTVVLTGLPANPAAPSPSSLSPYLSPSKRQESISIQKDTCTHRDFSGIPCPSSEPVYIGPYSRVYKQETKGGTFAIKVVNSVGTLQAVRRRMRREVETGSRLDHPNVLTILGTIEEKWCPYGSLVTRWCVNGDGAEYIRREHLNGTERLHLFQGVSSGLRYLHSCRVVHGDLKPKNVLIDEHGTPLICDFGLARILDVEAREKVDDLNTTTFHPGTVRYLAFELVEPDTPAERTMASDVHALGCVGYEFLYLEKPYASRINNAGGHIFRDIANGIPPAYRPSGNLGLSEATFWDLLELCWDREPERRPTASVVCATLETSVISDGLDPETPTHG</sequence>
<dbReference type="OrthoDB" id="4062651at2759"/>